<comment type="caution">
    <text evidence="7">The sequence shown here is derived from an EMBL/GenBank/DDBJ whole genome shotgun (WGS) entry which is preliminary data.</text>
</comment>
<comment type="subcellular location">
    <subcellularLocation>
        <location evidence="1">Membrane</location>
        <topology evidence="1">Multi-pass membrane protein</topology>
    </subcellularLocation>
</comment>
<feature type="transmembrane region" description="Helical" evidence="6">
    <location>
        <begin position="122"/>
        <end position="141"/>
    </location>
</feature>
<comment type="similarity">
    <text evidence="2">Belongs to the UPF0220 family.</text>
</comment>
<protein>
    <submittedName>
        <fullName evidence="7">Small membrane protein-related</fullName>
    </submittedName>
</protein>
<dbReference type="InterPro" id="IPR007919">
    <property type="entry name" value="UPF0220"/>
</dbReference>
<name>A0AAV7ZDF5_9EUKA</name>
<keyword evidence="5 6" id="KW-0472">Membrane</keyword>
<dbReference type="PANTHER" id="PTHR13180">
    <property type="entry name" value="SMALL MEMBRANE PROTEIN-RELATED"/>
    <property type="match status" value="1"/>
</dbReference>
<feature type="transmembrane region" description="Helical" evidence="6">
    <location>
        <begin position="7"/>
        <end position="25"/>
    </location>
</feature>
<evidence type="ECO:0000256" key="5">
    <source>
        <dbReference type="ARBA" id="ARBA00023136"/>
    </source>
</evidence>
<evidence type="ECO:0000256" key="3">
    <source>
        <dbReference type="ARBA" id="ARBA00022692"/>
    </source>
</evidence>
<keyword evidence="4 6" id="KW-1133">Transmembrane helix</keyword>
<dbReference type="Proteomes" id="UP001150062">
    <property type="component" value="Unassembled WGS sequence"/>
</dbReference>
<reference evidence="7" key="2">
    <citation type="submission" date="2022-08" db="EMBL/GenBank/DDBJ databases">
        <title>Novel sulphate-reducing endosymbionts in the free-living metamonad Anaeramoeba.</title>
        <authorList>
            <person name="Jerlstrom-Hultqvist J."/>
            <person name="Cepicka I."/>
            <person name="Gallot-Lavallee L."/>
            <person name="Salas-Leiva D."/>
            <person name="Curtis B.A."/>
            <person name="Zahonova K."/>
            <person name="Pipaliya S."/>
            <person name="Dacks J."/>
            <person name="Roger A.J."/>
        </authorList>
    </citation>
    <scope>NUCLEOTIDE SEQUENCE</scope>
    <source>
        <strain evidence="7">Busselton2</strain>
    </source>
</reference>
<evidence type="ECO:0000256" key="4">
    <source>
        <dbReference type="ARBA" id="ARBA00022989"/>
    </source>
</evidence>
<evidence type="ECO:0000313" key="9">
    <source>
        <dbReference type="Proteomes" id="UP001146793"/>
    </source>
</evidence>
<keyword evidence="3 6" id="KW-0812">Transmembrane</keyword>
<reference evidence="8" key="1">
    <citation type="submission" date="2022-08" db="EMBL/GenBank/DDBJ databases">
        <title>Novel sulfate-reducing endosymbionts in the free-living metamonad Anaeramoeba.</title>
        <authorList>
            <person name="Jerlstrom-Hultqvist J."/>
            <person name="Cepicka I."/>
            <person name="Gallot-Lavallee L."/>
            <person name="Salas-Leiva D."/>
            <person name="Curtis B.A."/>
            <person name="Zahonova K."/>
            <person name="Pipaliya S."/>
            <person name="Dacks J."/>
            <person name="Roger A.J."/>
        </authorList>
    </citation>
    <scope>NUCLEOTIDE SEQUENCE</scope>
    <source>
        <strain evidence="8">Schooner1</strain>
    </source>
</reference>
<dbReference type="EMBL" id="JAOAOG010000102">
    <property type="protein sequence ID" value="KAJ6249093.1"/>
    <property type="molecule type" value="Genomic_DNA"/>
</dbReference>
<evidence type="ECO:0000313" key="8">
    <source>
        <dbReference type="EMBL" id="KAJ6249093.1"/>
    </source>
</evidence>
<sequence length="150" mass="16363">MGSSTQVTIFSLCAGLLFGLGWWLWIDSVAYASHIDDPVPVSGAYWIPGIFGTVAVLLICITPTDADDDMIDENRGKRIKAFLLFSFFVGIASILASMWILIEVYGGVKKDATDPKSSWPGVAGMLQTLSLFVSALLYRWCKSQSSTDDL</sequence>
<organism evidence="7 9">
    <name type="scientific">Anaeramoeba flamelloides</name>
    <dbReference type="NCBI Taxonomy" id="1746091"/>
    <lineage>
        <taxon>Eukaryota</taxon>
        <taxon>Metamonada</taxon>
        <taxon>Anaeramoebidae</taxon>
        <taxon>Anaeramoeba</taxon>
    </lineage>
</organism>
<evidence type="ECO:0000256" key="2">
    <source>
        <dbReference type="ARBA" id="ARBA00005335"/>
    </source>
</evidence>
<dbReference type="SUPFAM" id="SSF111352">
    <property type="entry name" value="Ammonium transporter"/>
    <property type="match status" value="1"/>
</dbReference>
<proteinExistence type="inferred from homology"/>
<evidence type="ECO:0000256" key="6">
    <source>
        <dbReference type="SAM" id="Phobius"/>
    </source>
</evidence>
<evidence type="ECO:0000313" key="7">
    <source>
        <dbReference type="EMBL" id="KAJ3437784.1"/>
    </source>
</evidence>
<evidence type="ECO:0000313" key="10">
    <source>
        <dbReference type="Proteomes" id="UP001150062"/>
    </source>
</evidence>
<dbReference type="EMBL" id="JANTQA010000033">
    <property type="protein sequence ID" value="KAJ3437784.1"/>
    <property type="molecule type" value="Genomic_DNA"/>
</dbReference>
<feature type="transmembrane region" description="Helical" evidence="6">
    <location>
        <begin position="45"/>
        <end position="61"/>
    </location>
</feature>
<dbReference type="Pfam" id="PF05255">
    <property type="entry name" value="UPF0220"/>
    <property type="match status" value="1"/>
</dbReference>
<accession>A0AAV7ZDF5</accession>
<dbReference type="Proteomes" id="UP001146793">
    <property type="component" value="Unassembled WGS sequence"/>
</dbReference>
<keyword evidence="10" id="KW-1185">Reference proteome</keyword>
<feature type="transmembrane region" description="Helical" evidence="6">
    <location>
        <begin position="82"/>
        <end position="102"/>
    </location>
</feature>
<evidence type="ECO:0000256" key="1">
    <source>
        <dbReference type="ARBA" id="ARBA00004141"/>
    </source>
</evidence>
<dbReference type="GO" id="GO:0016020">
    <property type="term" value="C:membrane"/>
    <property type="evidence" value="ECO:0007669"/>
    <property type="project" value="UniProtKB-SubCell"/>
</dbReference>
<dbReference type="AlphaFoldDB" id="A0AAV7ZDF5"/>
<gene>
    <name evidence="7" type="ORF">M0812_16953</name>
    <name evidence="8" type="ORF">M0813_01692</name>
</gene>